<gene>
    <name evidence="1" type="ORF">DSLASN_45770</name>
</gene>
<accession>A0ABN6FDL3</accession>
<protein>
    <submittedName>
        <fullName evidence="1">Uncharacterized protein</fullName>
    </submittedName>
</protein>
<sequence>MGSGGAGQAPMEPIYPQAGQGHGLAKLQGSGVELLSYAYCLFKQARFYSRAVGNDAAGICIGHGDQTVSCERVPKLDQGKHTFNGAALIFAYRGKVVRAVAVCLFYDPSPTVEMTMGGTRMGSDISVP</sequence>
<name>A0ABN6FDL3_9BACT</name>
<organism evidence="1 2">
    <name type="scientific">Desulfoluna limicola</name>
    <dbReference type="NCBI Taxonomy" id="2810562"/>
    <lineage>
        <taxon>Bacteria</taxon>
        <taxon>Pseudomonadati</taxon>
        <taxon>Thermodesulfobacteriota</taxon>
        <taxon>Desulfobacteria</taxon>
        <taxon>Desulfobacterales</taxon>
        <taxon>Desulfolunaceae</taxon>
        <taxon>Desulfoluna</taxon>
    </lineage>
</organism>
<reference evidence="1 2" key="1">
    <citation type="submission" date="2021-02" db="EMBL/GenBank/DDBJ databases">
        <title>Complete genome of Desulfoluna sp. strain ASN36.</title>
        <authorList>
            <person name="Takahashi A."/>
            <person name="Kojima H."/>
            <person name="Fukui M."/>
        </authorList>
    </citation>
    <scope>NUCLEOTIDE SEQUENCE [LARGE SCALE GENOMIC DNA]</scope>
    <source>
        <strain evidence="1 2">ASN36</strain>
    </source>
</reference>
<keyword evidence="2" id="KW-1185">Reference proteome</keyword>
<evidence type="ECO:0000313" key="1">
    <source>
        <dbReference type="EMBL" id="BCS98945.1"/>
    </source>
</evidence>
<dbReference type="EMBL" id="AP024488">
    <property type="protein sequence ID" value="BCS98945.1"/>
    <property type="molecule type" value="Genomic_DNA"/>
</dbReference>
<evidence type="ECO:0000313" key="2">
    <source>
        <dbReference type="Proteomes" id="UP001320148"/>
    </source>
</evidence>
<proteinExistence type="predicted"/>
<dbReference type="Proteomes" id="UP001320148">
    <property type="component" value="Chromosome"/>
</dbReference>